<feature type="transmembrane region" description="Helical" evidence="20">
    <location>
        <begin position="385"/>
        <end position="406"/>
    </location>
</feature>
<comment type="subcellular location">
    <subcellularLocation>
        <location evidence="1">Apical cell membrane</location>
        <topology evidence="1">Multi-pass membrane protein</topology>
    </subcellularLocation>
</comment>
<evidence type="ECO:0000256" key="16">
    <source>
        <dbReference type="ARBA" id="ARBA00031843"/>
    </source>
</evidence>
<feature type="transmembrane region" description="Helical" evidence="20">
    <location>
        <begin position="110"/>
        <end position="133"/>
    </location>
</feature>
<evidence type="ECO:0000256" key="15">
    <source>
        <dbReference type="ARBA" id="ARBA00029768"/>
    </source>
</evidence>
<feature type="transmembrane region" description="Helical" evidence="20">
    <location>
        <begin position="532"/>
        <end position="553"/>
    </location>
</feature>
<feature type="transmembrane region" description="Helical" evidence="20">
    <location>
        <begin position="153"/>
        <end position="179"/>
    </location>
</feature>
<evidence type="ECO:0000256" key="18">
    <source>
        <dbReference type="ARBA" id="ARBA00034091"/>
    </source>
</evidence>
<evidence type="ECO:0000256" key="5">
    <source>
        <dbReference type="ARBA" id="ARBA00022475"/>
    </source>
</evidence>
<feature type="transmembrane region" description="Helical" evidence="20">
    <location>
        <begin position="465"/>
        <end position="483"/>
    </location>
</feature>
<keyword evidence="13" id="KW-0915">Sodium</keyword>
<organism evidence="21 22">
    <name type="scientific">Phrynosoma platyrhinos</name>
    <name type="common">Desert horned lizard</name>
    <dbReference type="NCBI Taxonomy" id="52577"/>
    <lineage>
        <taxon>Eukaryota</taxon>
        <taxon>Metazoa</taxon>
        <taxon>Chordata</taxon>
        <taxon>Craniata</taxon>
        <taxon>Vertebrata</taxon>
        <taxon>Euteleostomi</taxon>
        <taxon>Lepidosauria</taxon>
        <taxon>Squamata</taxon>
        <taxon>Bifurcata</taxon>
        <taxon>Unidentata</taxon>
        <taxon>Episquamata</taxon>
        <taxon>Toxicofera</taxon>
        <taxon>Iguania</taxon>
        <taxon>Phrynosomatidae</taxon>
        <taxon>Phrynosomatinae</taxon>
        <taxon>Phrynosoma</taxon>
    </lineage>
</organism>
<accession>A0ABQ7SG10</accession>
<comment type="function">
    <text evidence="18">Involved in actively transporting phosphate into cells via Na(+) cotransport.</text>
</comment>
<feature type="transmembrane region" description="Helical" evidence="20">
    <location>
        <begin position="231"/>
        <end position="251"/>
    </location>
</feature>
<dbReference type="Pfam" id="PF02690">
    <property type="entry name" value="Na_Pi_cotrans"/>
    <property type="match status" value="2"/>
</dbReference>
<evidence type="ECO:0000256" key="10">
    <source>
        <dbReference type="ARBA" id="ARBA00023136"/>
    </source>
</evidence>
<keyword evidence="9" id="KW-0406">Ion transport</keyword>
<sequence>MDITPVQDMAPWPELENAETNKYIEEPCSKQNQVMSEKDMTEKDMNPKGEGISLRNQLELLPTYSTIALTRELEEDDPWSMPVLQNTGAKWSELDMKSKIHCVFKSFGKFILLLVLLYFFVCSLDVLSSAFQLVGGKAAGDIFKDGSVLSNPVAGLVIGVLVTVMVQSSSTSSSIIVSMVSSSLLSVRHGIPIIMGANIGTSVTNTIVALMQAGDRNEFRRAFAGATVHDFFNWLSVFVLLPIEVASGYLYHLTNLDKSVINAIATGDEAAKNKSLVKTWCETKTNLTAVNATVSSSANCTSPDLCWTNGNLTWTIKNVSSTEYVKKCQHIFAGSDLPDLAIGLILLGFSLLVLCTCLILIVKLLNSVLKGQVATVIKKTLNTDFPFPFSWLTGYLAMLVGAGMTFIVQSSSVFTSAITPLVGIGVISIERAYPLTLGSNIGTTTTAILAALASPGSRLKYSLQIALCHFFFNISGILLWYPIPFMRIPILLSKGLGNITAKYRWFAIFYLLFCFFLIPLAVFGLSMAGWQYLVGIAVPILTVLIVVVIINVLQKKQPQLLPEKLKSWEFLPKWMHSLEPWDNVVISASSACGKYCCCCCKCSKEKVEQMTKEKTAKTLEGHVNPISLADEENNITNVPQITIPKQADLTTTAL</sequence>
<reference evidence="21 22" key="1">
    <citation type="journal article" date="2022" name="Gigascience">
        <title>A chromosome-level genome assembly and annotation of the desert horned lizard, Phrynosoma platyrhinos, provides insight into chromosomal rearrangements among reptiles.</title>
        <authorList>
            <person name="Koochekian N."/>
            <person name="Ascanio A."/>
            <person name="Farleigh K."/>
            <person name="Card D.C."/>
            <person name="Schield D.R."/>
            <person name="Castoe T.A."/>
            <person name="Jezkova T."/>
        </authorList>
    </citation>
    <scope>NUCLEOTIDE SEQUENCE [LARGE SCALE GENOMIC DNA]</scope>
    <source>
        <strain evidence="21">NK-2021</strain>
    </source>
</reference>
<keyword evidence="10 20" id="KW-0472">Membrane</keyword>
<feature type="region of interest" description="Disordered" evidence="19">
    <location>
        <begin position="1"/>
        <end position="20"/>
    </location>
</feature>
<dbReference type="InterPro" id="IPR003841">
    <property type="entry name" value="Na/Pi_transpt"/>
</dbReference>
<dbReference type="PANTHER" id="PTHR10010:SF23">
    <property type="entry name" value="SODIUM-DEPENDENT PHOSPHATE TRANSPORT PROTEIN 2B"/>
    <property type="match status" value="1"/>
</dbReference>
<comment type="caution">
    <text evidence="21">The sequence shown here is derived from an EMBL/GenBank/DDBJ whole genome shotgun (WGS) entry which is preliminary data.</text>
</comment>
<comment type="catalytic activity">
    <reaction evidence="17">
        <text>3 Na(+)(out) + phosphate(out) = 3 Na(+)(in) + phosphate(in)</text>
        <dbReference type="Rhea" id="RHEA:71255"/>
        <dbReference type="ChEBI" id="CHEBI:29101"/>
        <dbReference type="ChEBI" id="CHEBI:43474"/>
    </reaction>
    <physiologicalReaction direction="left-to-right" evidence="17">
        <dbReference type="Rhea" id="RHEA:71256"/>
    </physiologicalReaction>
</comment>
<evidence type="ECO:0000256" key="12">
    <source>
        <dbReference type="ARBA" id="ARBA00023180"/>
    </source>
</evidence>
<evidence type="ECO:0000256" key="7">
    <source>
        <dbReference type="ARBA" id="ARBA00022847"/>
    </source>
</evidence>
<proteinExistence type="inferred from homology"/>
<evidence type="ECO:0000256" key="9">
    <source>
        <dbReference type="ARBA" id="ARBA00023065"/>
    </source>
</evidence>
<evidence type="ECO:0000256" key="20">
    <source>
        <dbReference type="SAM" id="Phobius"/>
    </source>
</evidence>
<evidence type="ECO:0000256" key="6">
    <source>
        <dbReference type="ARBA" id="ARBA00022692"/>
    </source>
</evidence>
<evidence type="ECO:0000256" key="19">
    <source>
        <dbReference type="SAM" id="MobiDB-lite"/>
    </source>
</evidence>
<keyword evidence="22" id="KW-1185">Reference proteome</keyword>
<feature type="transmembrane region" description="Helical" evidence="20">
    <location>
        <begin position="191"/>
        <end position="211"/>
    </location>
</feature>
<keyword evidence="6 20" id="KW-0812">Transmembrane</keyword>
<evidence type="ECO:0000256" key="1">
    <source>
        <dbReference type="ARBA" id="ARBA00004424"/>
    </source>
</evidence>
<keyword evidence="8 20" id="KW-1133">Transmembrane helix</keyword>
<feature type="transmembrane region" description="Helical" evidence="20">
    <location>
        <begin position="340"/>
        <end position="365"/>
    </location>
</feature>
<evidence type="ECO:0000256" key="2">
    <source>
        <dbReference type="ARBA" id="ARBA00005808"/>
    </source>
</evidence>
<feature type="transmembrane region" description="Helical" evidence="20">
    <location>
        <begin position="413"/>
        <end position="429"/>
    </location>
</feature>
<dbReference type="Proteomes" id="UP000826234">
    <property type="component" value="Unassembled WGS sequence"/>
</dbReference>
<feature type="transmembrane region" description="Helical" evidence="20">
    <location>
        <begin position="503"/>
        <end position="525"/>
    </location>
</feature>
<keyword evidence="5" id="KW-1003">Cell membrane</keyword>
<comment type="similarity">
    <text evidence="2">Belongs to the SLC34A transporter family.</text>
</comment>
<name>A0ABQ7SG10_PHRPL</name>
<keyword evidence="7" id="KW-0769">Symport</keyword>
<protein>
    <recommendedName>
        <fullName evidence="3">Sodium-dependent phosphate transport protein 2B</fullName>
    </recommendedName>
    <alternativeName>
        <fullName evidence="16">Na(+)-dependent phosphate cotransporter 2B</fullName>
    </alternativeName>
    <alternativeName>
        <fullName evidence="14">Sodium/phosphate cotransporter 2B</fullName>
    </alternativeName>
    <alternativeName>
        <fullName evidence="15">Solute carrier family 34 member 2</fullName>
    </alternativeName>
</protein>
<evidence type="ECO:0000256" key="3">
    <source>
        <dbReference type="ARBA" id="ARBA00020024"/>
    </source>
</evidence>
<dbReference type="NCBIfam" id="NF037997">
    <property type="entry name" value="Na_Pi_symport"/>
    <property type="match status" value="1"/>
</dbReference>
<gene>
    <name evidence="21" type="ORF">JD844_027258</name>
</gene>
<keyword evidence="13" id="KW-0739">Sodium transport</keyword>
<keyword evidence="4" id="KW-0813">Transport</keyword>
<evidence type="ECO:0000256" key="14">
    <source>
        <dbReference type="ARBA" id="ARBA00029612"/>
    </source>
</evidence>
<evidence type="ECO:0000256" key="4">
    <source>
        <dbReference type="ARBA" id="ARBA00022448"/>
    </source>
</evidence>
<dbReference type="EMBL" id="JAIPUX010005290">
    <property type="protein sequence ID" value="KAH0616266.1"/>
    <property type="molecule type" value="Genomic_DNA"/>
</dbReference>
<keyword evidence="11" id="KW-1015">Disulfide bond</keyword>
<keyword evidence="12" id="KW-0325">Glycoprotein</keyword>
<evidence type="ECO:0000256" key="8">
    <source>
        <dbReference type="ARBA" id="ARBA00022989"/>
    </source>
</evidence>
<dbReference type="NCBIfam" id="TIGR01013">
    <property type="entry name" value="2a58"/>
    <property type="match status" value="1"/>
</dbReference>
<evidence type="ECO:0000256" key="13">
    <source>
        <dbReference type="ARBA" id="ARBA00023201"/>
    </source>
</evidence>
<evidence type="ECO:0000313" key="21">
    <source>
        <dbReference type="EMBL" id="KAH0616266.1"/>
    </source>
</evidence>
<evidence type="ECO:0000256" key="11">
    <source>
        <dbReference type="ARBA" id="ARBA00023157"/>
    </source>
</evidence>
<evidence type="ECO:0000256" key="17">
    <source>
        <dbReference type="ARBA" id="ARBA00034042"/>
    </source>
</evidence>
<evidence type="ECO:0000313" key="22">
    <source>
        <dbReference type="Proteomes" id="UP000826234"/>
    </source>
</evidence>
<dbReference type="PANTHER" id="PTHR10010">
    <property type="entry name" value="SOLUTE CARRIER FAMILY 34 SODIUM PHOSPHATE , MEMBER 2-RELATED"/>
    <property type="match status" value="1"/>
</dbReference>
<feature type="transmembrane region" description="Helical" evidence="20">
    <location>
        <begin position="435"/>
        <end position="453"/>
    </location>
</feature>